<dbReference type="AlphaFoldDB" id="A0AAV9EFJ2"/>
<protein>
    <submittedName>
        <fullName evidence="2">Uncharacterized protein</fullName>
    </submittedName>
</protein>
<reference evidence="2" key="2">
    <citation type="submission" date="2023-06" db="EMBL/GenBank/DDBJ databases">
        <authorList>
            <person name="Ma L."/>
            <person name="Liu K.-W."/>
            <person name="Li Z."/>
            <person name="Hsiao Y.-Y."/>
            <person name="Qi Y."/>
            <person name="Fu T."/>
            <person name="Tang G."/>
            <person name="Zhang D."/>
            <person name="Sun W.-H."/>
            <person name="Liu D.-K."/>
            <person name="Li Y."/>
            <person name="Chen G.-Z."/>
            <person name="Liu X.-D."/>
            <person name="Liao X.-Y."/>
            <person name="Jiang Y.-T."/>
            <person name="Yu X."/>
            <person name="Hao Y."/>
            <person name="Huang J."/>
            <person name="Zhao X.-W."/>
            <person name="Ke S."/>
            <person name="Chen Y.-Y."/>
            <person name="Wu W.-L."/>
            <person name="Hsu J.-L."/>
            <person name="Lin Y.-F."/>
            <person name="Huang M.-D."/>
            <person name="Li C.-Y."/>
            <person name="Huang L."/>
            <person name="Wang Z.-W."/>
            <person name="Zhao X."/>
            <person name="Zhong W.-Y."/>
            <person name="Peng D.-H."/>
            <person name="Ahmad S."/>
            <person name="Lan S."/>
            <person name="Zhang J.-S."/>
            <person name="Tsai W.-C."/>
            <person name="Van De Peer Y."/>
            <person name="Liu Z.-J."/>
        </authorList>
    </citation>
    <scope>NUCLEOTIDE SEQUENCE</scope>
    <source>
        <strain evidence="2">CP</strain>
        <tissue evidence="2">Leaves</tissue>
    </source>
</reference>
<gene>
    <name evidence="2" type="ORF">QJS10_CPA07g00024</name>
</gene>
<reference evidence="2" key="1">
    <citation type="journal article" date="2023" name="Nat. Commun.">
        <title>Diploid and tetraploid genomes of Acorus and the evolution of monocots.</title>
        <authorList>
            <person name="Ma L."/>
            <person name="Liu K.W."/>
            <person name="Li Z."/>
            <person name="Hsiao Y.Y."/>
            <person name="Qi Y."/>
            <person name="Fu T."/>
            <person name="Tang G.D."/>
            <person name="Zhang D."/>
            <person name="Sun W.H."/>
            <person name="Liu D.K."/>
            <person name="Li Y."/>
            <person name="Chen G.Z."/>
            <person name="Liu X.D."/>
            <person name="Liao X.Y."/>
            <person name="Jiang Y.T."/>
            <person name="Yu X."/>
            <person name="Hao Y."/>
            <person name="Huang J."/>
            <person name="Zhao X.W."/>
            <person name="Ke S."/>
            <person name="Chen Y.Y."/>
            <person name="Wu W.L."/>
            <person name="Hsu J.L."/>
            <person name="Lin Y.F."/>
            <person name="Huang M.D."/>
            <person name="Li C.Y."/>
            <person name="Huang L."/>
            <person name="Wang Z.W."/>
            <person name="Zhao X."/>
            <person name="Zhong W.Y."/>
            <person name="Peng D.H."/>
            <person name="Ahmad S."/>
            <person name="Lan S."/>
            <person name="Zhang J.S."/>
            <person name="Tsai W.C."/>
            <person name="Van de Peer Y."/>
            <person name="Liu Z.J."/>
        </authorList>
    </citation>
    <scope>NUCLEOTIDE SEQUENCE</scope>
    <source>
        <strain evidence="2">CP</strain>
    </source>
</reference>
<evidence type="ECO:0000256" key="1">
    <source>
        <dbReference type="SAM" id="MobiDB-lite"/>
    </source>
</evidence>
<proteinExistence type="predicted"/>
<evidence type="ECO:0000313" key="3">
    <source>
        <dbReference type="Proteomes" id="UP001180020"/>
    </source>
</evidence>
<sequence>MNTGPQSVRITQEQDDVAVDVEVMKERIRKIITHQRSLYVSSLSSSSFSSAFSTSTTSVSSKNSSLFELMKGGE</sequence>
<name>A0AAV9EFJ2_ACOCL</name>
<evidence type="ECO:0000313" key="2">
    <source>
        <dbReference type="EMBL" id="KAK1311967.1"/>
    </source>
</evidence>
<feature type="compositionally biased region" description="Low complexity" evidence="1">
    <location>
        <begin position="51"/>
        <end position="67"/>
    </location>
</feature>
<feature type="region of interest" description="Disordered" evidence="1">
    <location>
        <begin position="51"/>
        <end position="74"/>
    </location>
</feature>
<dbReference type="EMBL" id="JAUJYO010000007">
    <property type="protein sequence ID" value="KAK1311967.1"/>
    <property type="molecule type" value="Genomic_DNA"/>
</dbReference>
<dbReference type="Proteomes" id="UP001180020">
    <property type="component" value="Unassembled WGS sequence"/>
</dbReference>
<keyword evidence="3" id="KW-1185">Reference proteome</keyword>
<accession>A0AAV9EFJ2</accession>
<comment type="caution">
    <text evidence="2">The sequence shown here is derived from an EMBL/GenBank/DDBJ whole genome shotgun (WGS) entry which is preliminary data.</text>
</comment>
<organism evidence="2 3">
    <name type="scientific">Acorus calamus</name>
    <name type="common">Sweet flag</name>
    <dbReference type="NCBI Taxonomy" id="4465"/>
    <lineage>
        <taxon>Eukaryota</taxon>
        <taxon>Viridiplantae</taxon>
        <taxon>Streptophyta</taxon>
        <taxon>Embryophyta</taxon>
        <taxon>Tracheophyta</taxon>
        <taxon>Spermatophyta</taxon>
        <taxon>Magnoliopsida</taxon>
        <taxon>Liliopsida</taxon>
        <taxon>Acoraceae</taxon>
        <taxon>Acorus</taxon>
    </lineage>
</organism>